<dbReference type="PIRSF" id="PIRSF004532">
    <property type="entry name" value="GlpX"/>
    <property type="match status" value="1"/>
</dbReference>
<dbReference type="PANTHER" id="PTHR30447">
    <property type="entry name" value="FRUCTOSE-1,6-BISPHOSPHATASE CLASS 2"/>
    <property type="match status" value="1"/>
</dbReference>
<accession>W2UZE7</accession>
<reference evidence="10 11" key="1">
    <citation type="journal article" date="2013" name="PLoS ONE">
        <title>Bacterial endosymbiosis in a chordate host: long-term co-evolution and conservation of secondary metabolism.</title>
        <authorList>
            <person name="Kwan J.C."/>
            <person name="Schmidt E.W."/>
        </authorList>
    </citation>
    <scope>NUCLEOTIDE SEQUENCE [LARGE SCALE GENOMIC DNA]</scope>
    <source>
        <strain evidence="11">L6</strain>
    </source>
</reference>
<evidence type="ECO:0000256" key="9">
    <source>
        <dbReference type="PIRSR" id="PIRSR004532-2"/>
    </source>
</evidence>
<keyword evidence="11" id="KW-1185">Reference proteome</keyword>
<dbReference type="GO" id="GO:0006094">
    <property type="term" value="P:gluconeogenesis"/>
    <property type="evidence" value="ECO:0007669"/>
    <property type="project" value="InterPro"/>
</dbReference>
<dbReference type="GO" id="GO:0006071">
    <property type="term" value="P:glycerol metabolic process"/>
    <property type="evidence" value="ECO:0007669"/>
    <property type="project" value="InterPro"/>
</dbReference>
<comment type="catalytic activity">
    <reaction evidence="1">
        <text>beta-D-fructose 1,6-bisphosphate + H2O = beta-D-fructose 6-phosphate + phosphate</text>
        <dbReference type="Rhea" id="RHEA:11064"/>
        <dbReference type="ChEBI" id="CHEBI:15377"/>
        <dbReference type="ChEBI" id="CHEBI:32966"/>
        <dbReference type="ChEBI" id="CHEBI:43474"/>
        <dbReference type="ChEBI" id="CHEBI:57634"/>
        <dbReference type="EC" id="3.1.3.11"/>
    </reaction>
</comment>
<feature type="binding site" evidence="8">
    <location>
        <position position="214"/>
    </location>
    <ligand>
        <name>Mn(2+)</name>
        <dbReference type="ChEBI" id="CHEBI:29035"/>
        <label>2</label>
    </ligand>
</feature>
<dbReference type="PATRIC" id="fig|1401685.3.peg.537"/>
<keyword evidence="4" id="KW-0378">Hydrolase</keyword>
<dbReference type="GO" id="GO:0030388">
    <property type="term" value="P:fructose 1,6-bisphosphate metabolic process"/>
    <property type="evidence" value="ECO:0007669"/>
    <property type="project" value="TreeGrafter"/>
</dbReference>
<feature type="binding site" evidence="9">
    <location>
        <position position="211"/>
    </location>
    <ligand>
        <name>substrate</name>
    </ligand>
</feature>
<evidence type="ECO:0000256" key="8">
    <source>
        <dbReference type="PIRSR" id="PIRSR004532-1"/>
    </source>
</evidence>
<evidence type="ECO:0000256" key="2">
    <source>
        <dbReference type="ARBA" id="ARBA00008989"/>
    </source>
</evidence>
<sequence length="309" mass="33266">MLENLIFKFLEATEASAISCYKKVGCGDPMLLDGMAVLAMRDVLNKITDCCIEVVIGEGERDAAPMLYVGERLGNFSSETQLDMAVDPLEGTSLTANGKPGALSVLAIGPKGGFITAPDIYMSKIVLLKKYSEGINIENSIYHNLKTLAKNKGCDVTSLTVIVLERDRHLKIINDIRSLGARVFTIDDGDIYAILAVLMFNTADIYVGIGGAPEGVLSAVCVNSLSGFMQARFKTYSDADKSKLLAKGIDDQLIFASTDLSISPENMFIATGVTTGPILEGVNAKGESHSLIISEKGYTFLNRIRFQEG</sequence>
<evidence type="ECO:0000256" key="3">
    <source>
        <dbReference type="ARBA" id="ARBA00022723"/>
    </source>
</evidence>
<feature type="binding site" evidence="8">
    <location>
        <position position="33"/>
    </location>
    <ligand>
        <name>Mn(2+)</name>
        <dbReference type="ChEBI" id="CHEBI:29035"/>
        <label>1</label>
    </ligand>
</feature>
<evidence type="ECO:0000256" key="4">
    <source>
        <dbReference type="ARBA" id="ARBA00022801"/>
    </source>
</evidence>
<comment type="cofactor">
    <cofactor evidence="8">
        <name>Mn(2+)</name>
        <dbReference type="ChEBI" id="CHEBI:29035"/>
    </cofactor>
</comment>
<evidence type="ECO:0000313" key="11">
    <source>
        <dbReference type="Proteomes" id="UP000018951"/>
    </source>
</evidence>
<dbReference type="STRING" id="1401685.P857_250"/>
<feature type="binding site" evidence="9">
    <location>
        <position position="121"/>
    </location>
    <ligand>
        <name>substrate</name>
    </ligand>
</feature>
<dbReference type="GO" id="GO:0005829">
    <property type="term" value="C:cytosol"/>
    <property type="evidence" value="ECO:0007669"/>
    <property type="project" value="TreeGrafter"/>
</dbReference>
<feature type="binding site" evidence="8">
    <location>
        <position position="90"/>
    </location>
    <ligand>
        <name>Mn(2+)</name>
        <dbReference type="ChEBI" id="CHEBI:29035"/>
        <label>2</label>
    </ligand>
</feature>
<proteinExistence type="inferred from homology"/>
<name>W2UZE7_9RICK</name>
<feature type="binding site" evidence="9">
    <location>
        <begin position="90"/>
        <end position="92"/>
    </location>
    <ligand>
        <name>substrate</name>
    </ligand>
</feature>
<evidence type="ECO:0000256" key="1">
    <source>
        <dbReference type="ARBA" id="ARBA00001273"/>
    </source>
</evidence>
<organism evidence="10 11">
    <name type="scientific">Candidatus Xenolissoclinum pacificiensis L6</name>
    <dbReference type="NCBI Taxonomy" id="1401685"/>
    <lineage>
        <taxon>Bacteria</taxon>
        <taxon>Pseudomonadati</taxon>
        <taxon>Pseudomonadota</taxon>
        <taxon>Alphaproteobacteria</taxon>
        <taxon>Rickettsiales</taxon>
        <taxon>Anaplasmataceae</taxon>
        <taxon>Candidatus Xenolissoclinum</taxon>
    </lineage>
</organism>
<dbReference type="Proteomes" id="UP000018951">
    <property type="component" value="Unassembled WGS sequence"/>
</dbReference>
<dbReference type="EMBL" id="AXCJ01000005">
    <property type="protein sequence ID" value="ETO91339.1"/>
    <property type="molecule type" value="Genomic_DNA"/>
</dbReference>
<dbReference type="SUPFAM" id="SSF56655">
    <property type="entry name" value="Carbohydrate phosphatase"/>
    <property type="match status" value="1"/>
</dbReference>
<comment type="caution">
    <text evidence="10">The sequence shown here is derived from an EMBL/GenBank/DDBJ whole genome shotgun (WGS) entry which is preliminary data.</text>
</comment>
<protein>
    <recommendedName>
        <fullName evidence="7">Fructose-1,6-bisphosphatase</fullName>
    </recommendedName>
</protein>
<dbReference type="PANTHER" id="PTHR30447:SF0">
    <property type="entry name" value="FRUCTOSE-1,6-BISPHOSPHATASE 1 CLASS 2-RELATED"/>
    <property type="match status" value="1"/>
</dbReference>
<keyword evidence="6 7" id="KW-0119">Carbohydrate metabolism</keyword>
<evidence type="ECO:0000256" key="5">
    <source>
        <dbReference type="ARBA" id="ARBA00023211"/>
    </source>
</evidence>
<dbReference type="Gene3D" id="3.30.540.10">
    <property type="entry name" value="Fructose-1,6-Bisphosphatase, subunit A, domain 1"/>
    <property type="match status" value="1"/>
</dbReference>
<gene>
    <name evidence="10" type="primary">glpX</name>
    <name evidence="10" type="ORF">P857_250</name>
</gene>
<keyword evidence="3 8" id="KW-0479">Metal-binding</keyword>
<feature type="binding site" evidence="9">
    <location>
        <begin position="188"/>
        <end position="190"/>
    </location>
    <ligand>
        <name>substrate</name>
    </ligand>
</feature>
<dbReference type="GO" id="GO:0046872">
    <property type="term" value="F:metal ion binding"/>
    <property type="evidence" value="ECO:0007669"/>
    <property type="project" value="UniProtKB-KW"/>
</dbReference>
<feature type="binding site" evidence="8">
    <location>
        <position position="58"/>
    </location>
    <ligand>
        <name>Mn(2+)</name>
        <dbReference type="ChEBI" id="CHEBI:29035"/>
        <label>1</label>
    </ligand>
</feature>
<comment type="similarity">
    <text evidence="2 7">Belongs to the FBPase class 2 family.</text>
</comment>
<keyword evidence="5 8" id="KW-0464">Manganese</keyword>
<dbReference type="GO" id="GO:0042132">
    <property type="term" value="F:fructose 1,6-bisphosphate 1-phosphatase activity"/>
    <property type="evidence" value="ECO:0007669"/>
    <property type="project" value="UniProtKB-EC"/>
</dbReference>
<evidence type="ECO:0000256" key="7">
    <source>
        <dbReference type="PIRNR" id="PIRNR004532"/>
    </source>
</evidence>
<dbReference type="InterPro" id="IPR004464">
    <property type="entry name" value="FBPase_class-2/SBPase"/>
</dbReference>
<feature type="binding site" evidence="8">
    <location>
        <position position="87"/>
    </location>
    <ligand>
        <name>Mn(2+)</name>
        <dbReference type="ChEBI" id="CHEBI:29035"/>
        <label>2</label>
    </ligand>
</feature>
<dbReference type="Gene3D" id="3.40.190.90">
    <property type="match status" value="1"/>
</dbReference>
<evidence type="ECO:0000313" key="10">
    <source>
        <dbReference type="EMBL" id="ETO91339.1"/>
    </source>
</evidence>
<dbReference type="Pfam" id="PF03320">
    <property type="entry name" value="FBPase_glpX"/>
    <property type="match status" value="1"/>
</dbReference>
<feature type="binding site" evidence="9">
    <location>
        <begin position="166"/>
        <end position="168"/>
    </location>
    <ligand>
        <name>substrate</name>
    </ligand>
</feature>
<evidence type="ECO:0000256" key="6">
    <source>
        <dbReference type="ARBA" id="ARBA00023277"/>
    </source>
</evidence>
<dbReference type="AlphaFoldDB" id="W2UZE7"/>